<dbReference type="NCBIfam" id="TIGR00702">
    <property type="entry name" value="YcaO-type kinase domain"/>
    <property type="match status" value="1"/>
</dbReference>
<dbReference type="Pfam" id="PF02624">
    <property type="entry name" value="YcaO"/>
    <property type="match status" value="1"/>
</dbReference>
<dbReference type="OrthoDB" id="5380721at2"/>
<keyword evidence="2" id="KW-0689">Ribosomal protein</keyword>
<keyword evidence="2" id="KW-0808">Transferase</keyword>
<keyword evidence="2" id="KW-0687">Ribonucleoprotein</keyword>
<dbReference type="Gene3D" id="3.30.1330.230">
    <property type="match status" value="1"/>
</dbReference>
<dbReference type="GO" id="GO:0005840">
    <property type="term" value="C:ribosome"/>
    <property type="evidence" value="ECO:0007669"/>
    <property type="project" value="UniProtKB-KW"/>
</dbReference>
<evidence type="ECO:0000313" key="2">
    <source>
        <dbReference type="EMBL" id="SDP55112.1"/>
    </source>
</evidence>
<dbReference type="PANTHER" id="PTHR37809">
    <property type="entry name" value="RIBOSOMAL PROTEIN S12 METHYLTHIOTRANSFERASE ACCESSORY FACTOR YCAO"/>
    <property type="match status" value="1"/>
</dbReference>
<feature type="domain" description="YcaO" evidence="1">
    <location>
        <begin position="189"/>
        <end position="576"/>
    </location>
</feature>
<organism evidence="2 3">
    <name type="scientific">Desulforhopalus singaporensis</name>
    <dbReference type="NCBI Taxonomy" id="91360"/>
    <lineage>
        <taxon>Bacteria</taxon>
        <taxon>Pseudomonadati</taxon>
        <taxon>Thermodesulfobacteriota</taxon>
        <taxon>Desulfobulbia</taxon>
        <taxon>Desulfobulbales</taxon>
        <taxon>Desulfocapsaceae</taxon>
        <taxon>Desulforhopalus</taxon>
    </lineage>
</organism>
<dbReference type="InterPro" id="IPR003776">
    <property type="entry name" value="YcaO-like_dom"/>
</dbReference>
<dbReference type="PANTHER" id="PTHR37809:SF1">
    <property type="entry name" value="RIBOSOMAL PROTEIN S12 METHYLTHIOTRANSFERASE ACCESSORY FACTOR YCAO"/>
    <property type="match status" value="1"/>
</dbReference>
<dbReference type="Proteomes" id="UP000199073">
    <property type="component" value="Unassembled WGS sequence"/>
</dbReference>
<protein>
    <submittedName>
        <fullName evidence="2">Ribosomal protein S12 methylthiotransferase accessory factor</fullName>
    </submittedName>
</protein>
<accession>A0A1H0TM16</accession>
<dbReference type="EMBL" id="FNJI01000025">
    <property type="protein sequence ID" value="SDP55112.1"/>
    <property type="molecule type" value="Genomic_DNA"/>
</dbReference>
<sequence length="728" mass="82355">MVSGSSCTIALKKAIGLFIENFRELAPRIISHAHCHMIRGQAINRQPKNLLTMIPRSRTLRDEGSRRLVRQRLNRCDDGASQAIFPVAIKIVVALGNRLCYVELNRTKMAQGTQLVRLNNPTTKKPEKTMSKTTITGKDASLEETIDSASGRLQRLGIEVTASSWLNPVTDCWSVHLQAVDCPQLSTNGKGRSRQACLASGLGEFFERLGTDFFFADYHTGTFATPQGKEEDNDPPFYFHPDERWFYGENVEDLKVRECTRLRILTPELHSFYNPDNDLKPHHLYDHNVDGATRGVAALPFGEYGTRNTVFFPVNILNNLYVSNGMAAGNSPSESRSQALSEIIERHVKNRVIAEGTALPDIPEKTLHNYPRLTAIIDELKAADFLVRVKDASLGGRFPVVCVLLTDRYSSGVFAAFGCNCRFAIAVERTLTELLQGRRLDQLRNFNTPIHNQAIVASPDNLESHFIDSDGLLGWRMFCDKPDFTFTPWDFKGSTQAEFDLLTAIITREGFNLYLAEYNHCGMQCCRLIVPGMSEIYPVDDLVWNNRNSGAPLRPLLLRLPQMTEEELNNVLSFLETTSFGDELLISHLIGVVFEDLSPWATLRVGELKALVYLALKQTEEAMDWCGWCVDFGQLPDHRTKMYRLIYTMLGIAAHQQSYRDYMKSLGQLYSEDEILTAKRIIDGEHLFFGLDFDDSWQQVSAAHKKLLAMYEKINRVKRDHLAVSRQP</sequence>
<proteinExistence type="predicted"/>
<evidence type="ECO:0000259" key="1">
    <source>
        <dbReference type="PROSITE" id="PS51664"/>
    </source>
</evidence>
<dbReference type="PROSITE" id="PS51664">
    <property type="entry name" value="YCAO"/>
    <property type="match status" value="1"/>
</dbReference>
<dbReference type="AlphaFoldDB" id="A0A1H0TM16"/>
<dbReference type="RefSeq" id="WP_092224539.1">
    <property type="nucleotide sequence ID" value="NZ_FNJI01000025.1"/>
</dbReference>
<dbReference type="STRING" id="91360.SAMN05660330_03156"/>
<reference evidence="2 3" key="1">
    <citation type="submission" date="2016-10" db="EMBL/GenBank/DDBJ databases">
        <authorList>
            <person name="de Groot N.N."/>
        </authorList>
    </citation>
    <scope>NUCLEOTIDE SEQUENCE [LARGE SCALE GENOMIC DNA]</scope>
    <source>
        <strain evidence="2 3">DSM 12130</strain>
    </source>
</reference>
<dbReference type="Pfam" id="PF18381">
    <property type="entry name" value="YcaO_C"/>
    <property type="match status" value="1"/>
</dbReference>
<name>A0A1H0TM16_9BACT</name>
<dbReference type="GO" id="GO:0016740">
    <property type="term" value="F:transferase activity"/>
    <property type="evidence" value="ECO:0007669"/>
    <property type="project" value="UniProtKB-KW"/>
</dbReference>
<keyword evidence="3" id="KW-1185">Reference proteome</keyword>
<evidence type="ECO:0000313" key="3">
    <source>
        <dbReference type="Proteomes" id="UP000199073"/>
    </source>
</evidence>
<dbReference type="InterPro" id="IPR041080">
    <property type="entry name" value="YcaO_C"/>
</dbReference>
<gene>
    <name evidence="2" type="ORF">SAMN05660330_03156</name>
</gene>